<evidence type="ECO:0000313" key="7">
    <source>
        <dbReference type="Proteomes" id="UP000091918"/>
    </source>
</evidence>
<dbReference type="STRING" id="1658172.A0A1B7P823"/>
<feature type="compositionally biased region" description="Low complexity" evidence="4">
    <location>
        <begin position="103"/>
        <end position="118"/>
    </location>
</feature>
<keyword evidence="2" id="KW-0805">Transcription regulation</keyword>
<dbReference type="PANTHER" id="PTHR23326">
    <property type="entry name" value="CCR4 NOT-RELATED"/>
    <property type="match status" value="1"/>
</dbReference>
<dbReference type="GO" id="GO:0030015">
    <property type="term" value="C:CCR4-NOT core complex"/>
    <property type="evidence" value="ECO:0007669"/>
    <property type="project" value="InterPro"/>
</dbReference>
<dbReference type="Gene3D" id="2.30.30.1020">
    <property type="entry name" value="CCR4-NOT complex subunit 2/3/5, C-terminal domain"/>
    <property type="match status" value="1"/>
</dbReference>
<feature type="domain" description="NOT2/NOT3/NOT5 C-terminal" evidence="5">
    <location>
        <begin position="410"/>
        <end position="533"/>
    </location>
</feature>
<feature type="region of interest" description="Disordered" evidence="4">
    <location>
        <begin position="1"/>
        <end position="49"/>
    </location>
</feature>
<protein>
    <recommendedName>
        <fullName evidence="5">NOT2/NOT3/NOT5 C-terminal domain-containing protein</fullName>
    </recommendedName>
</protein>
<evidence type="ECO:0000256" key="2">
    <source>
        <dbReference type="ARBA" id="ARBA00023015"/>
    </source>
</evidence>
<dbReference type="OrthoDB" id="25391at2759"/>
<dbReference type="GO" id="GO:0006355">
    <property type="term" value="P:regulation of DNA-templated transcription"/>
    <property type="evidence" value="ECO:0007669"/>
    <property type="project" value="InterPro"/>
</dbReference>
<comment type="similarity">
    <text evidence="1">Belongs to the CNOT2/3/5 family.</text>
</comment>
<feature type="region of interest" description="Disordered" evidence="4">
    <location>
        <begin position="87"/>
        <end position="169"/>
    </location>
</feature>
<evidence type="ECO:0000256" key="3">
    <source>
        <dbReference type="ARBA" id="ARBA00023163"/>
    </source>
</evidence>
<feature type="compositionally biased region" description="Polar residues" evidence="4">
    <location>
        <begin position="27"/>
        <end position="47"/>
    </location>
</feature>
<keyword evidence="7" id="KW-1185">Reference proteome</keyword>
<keyword evidence="3" id="KW-0804">Transcription</keyword>
<dbReference type="InterPro" id="IPR007282">
    <property type="entry name" value="NOT2/3/5_C"/>
</dbReference>
<feature type="compositionally biased region" description="Low complexity" evidence="4">
    <location>
        <begin position="135"/>
        <end position="165"/>
    </location>
</feature>
<evidence type="ECO:0000259" key="5">
    <source>
        <dbReference type="Pfam" id="PF04153"/>
    </source>
</evidence>
<organism evidence="6 7">
    <name type="scientific">Emergomyces africanus</name>
    <dbReference type="NCBI Taxonomy" id="1955775"/>
    <lineage>
        <taxon>Eukaryota</taxon>
        <taxon>Fungi</taxon>
        <taxon>Dikarya</taxon>
        <taxon>Ascomycota</taxon>
        <taxon>Pezizomycotina</taxon>
        <taxon>Eurotiomycetes</taxon>
        <taxon>Eurotiomycetidae</taxon>
        <taxon>Onygenales</taxon>
        <taxon>Ajellomycetaceae</taxon>
        <taxon>Emergomyces</taxon>
    </lineage>
</organism>
<dbReference type="GO" id="GO:0000289">
    <property type="term" value="P:nuclear-transcribed mRNA poly(A) tail shortening"/>
    <property type="evidence" value="ECO:0007669"/>
    <property type="project" value="UniProtKB-ARBA"/>
</dbReference>
<reference evidence="6 7" key="1">
    <citation type="submission" date="2015-07" db="EMBL/GenBank/DDBJ databases">
        <title>Emmonsia species relationships and genome sequence.</title>
        <authorList>
            <person name="Cuomo C.A."/>
            <person name="Schwartz I.S."/>
            <person name="Kenyon C."/>
            <person name="de Hoog G.S."/>
            <person name="Govender N.P."/>
            <person name="Botha A."/>
            <person name="Moreno L."/>
            <person name="de Vries M."/>
            <person name="Munoz J.F."/>
            <person name="Stielow J.B."/>
        </authorList>
    </citation>
    <scope>NUCLEOTIDE SEQUENCE [LARGE SCALE GENOMIC DNA]</scope>
    <source>
        <strain evidence="6 7">CBS 136260</strain>
    </source>
</reference>
<comment type="caution">
    <text evidence="6">The sequence shown here is derived from an EMBL/GenBank/DDBJ whole genome shotgun (WGS) entry which is preliminary data.</text>
</comment>
<evidence type="ECO:0000256" key="4">
    <source>
        <dbReference type="SAM" id="MobiDB-lite"/>
    </source>
</evidence>
<gene>
    <name evidence="6" type="ORF">ACJ72_00501</name>
</gene>
<feature type="region of interest" description="Disordered" evidence="4">
    <location>
        <begin position="266"/>
        <end position="366"/>
    </location>
</feature>
<sequence>MYERDTDISSRNVGPGQQPLRGMSAFPAQQQPQTRTANPSLASTRLSNGKIGTGANWGFGLPMGGAPGLQISQQRSVNTLNSFAQSISGSQPATSLDLSEFPSLSSVPQQSQSSASGQATWANASQRVTQQSAIQRQSQTPTTSQPPSRVSQTQAQSHQTQSQSHASHEDLFPSATQFAAQLDDFRNGGQGISGQLSGGTQPQTGNIDEFPPLGRNAPADIGQERQASLLQPGPFGSYGGGMAFPNLNQSHSSQSRTLLGNMVNGKQNSRIMSPSAGGSGVMSASRSPIGQVQNGALSQEKEDPDTSSMQRTVRPDAYSDQQSQTVMRLPSQNRQQSAGSFGADGQEQSLQGQSSEQTPLTQMPDRDRFGLQGLLSMIHSENPDVATLAVGQDLMSLGLDLNQPEPLHPSFASPFISSNAAVPLQVDYNLPACYNVANVQPLQTRIPSFSDETLFYIFYSMPRDIMQELVAEELMGRKWRYHKVERAWLTRDDAYPSPVEVERGVSERGFYLWWDPSTWKKVRREFILRYADLDNHLERRGFVQGVTFPQNS</sequence>
<accession>A0A1B7P823</accession>
<dbReference type="EMBL" id="LGUA01000026">
    <property type="protein sequence ID" value="OAX85129.1"/>
    <property type="molecule type" value="Genomic_DNA"/>
</dbReference>
<feature type="compositionally biased region" description="Polar residues" evidence="4">
    <location>
        <begin position="87"/>
        <end position="97"/>
    </location>
</feature>
<feature type="compositionally biased region" description="Low complexity" evidence="4">
    <location>
        <begin position="345"/>
        <end position="357"/>
    </location>
</feature>
<dbReference type="Proteomes" id="UP000091918">
    <property type="component" value="Unassembled WGS sequence"/>
</dbReference>
<feature type="region of interest" description="Disordered" evidence="4">
    <location>
        <begin position="185"/>
        <end position="219"/>
    </location>
</feature>
<feature type="compositionally biased region" description="Polar residues" evidence="4">
    <location>
        <begin position="282"/>
        <end position="297"/>
    </location>
</feature>
<evidence type="ECO:0000256" key="1">
    <source>
        <dbReference type="ARBA" id="ARBA00007682"/>
    </source>
</evidence>
<dbReference type="InterPro" id="IPR040168">
    <property type="entry name" value="Not2/3/5"/>
</dbReference>
<evidence type="ECO:0000313" key="6">
    <source>
        <dbReference type="EMBL" id="OAX85129.1"/>
    </source>
</evidence>
<dbReference type="FunFam" id="2.30.30.1020:FF:000007">
    <property type="entry name" value="Putative not2 family protein"/>
    <property type="match status" value="1"/>
</dbReference>
<dbReference type="Pfam" id="PF04153">
    <property type="entry name" value="NOT2_3_5_C"/>
    <property type="match status" value="1"/>
</dbReference>
<proteinExistence type="inferred from homology"/>
<feature type="compositionally biased region" description="Polar residues" evidence="4">
    <location>
        <begin position="319"/>
        <end position="339"/>
    </location>
</feature>
<dbReference type="InterPro" id="IPR038635">
    <property type="entry name" value="CCR4-NOT_su2/3/5_C_sf"/>
</dbReference>
<dbReference type="AlphaFoldDB" id="A0A1B7P823"/>
<feature type="compositionally biased region" description="Polar residues" evidence="4">
    <location>
        <begin position="119"/>
        <end position="134"/>
    </location>
</feature>
<name>A0A1B7P823_9EURO</name>